<dbReference type="InterPro" id="IPR016024">
    <property type="entry name" value="ARM-type_fold"/>
</dbReference>
<sequence>MEMRLPVLAHPGMVLEGLARNPALPPALLRRLFAHPPARDEAVMWRADLTEELAGEIIALGDPMLTHALACNRSLPAGVKRTLAAAPDPAVRSALAAHEEGIPRELFERFAGDPAPEVREEAARNGSTPDDLRARLAQDPHPEVRSALGQFWTDAPEAVRRSLLTDPDPTVRAAACATHFRGGPAPVPPADLHPALLADPVTRAGVVRHLALDAGTARRLAADENEDVRAAVAGHPELPADLRDALGRDPDALVRAEVFYRRDTPDALRAEIHANLQAGYRRSRDTPQDATEDDDFCLVAVLDMHHRHVAWPAEAPLDHADSPYPCFRRSVATADALPPGIVARLLDDEDHRVRATMAARIPDLDPAVAERLERTHVHERKRPGRPADHITFPPAMLRRFAGDPEPGMRVLAPRDPGLPAELAARLAADPDPLVRIAVAGHRSLPLPALFALLADQDEDIAIAAARSPRLPVDAMEELLTRVRL</sequence>
<keyword evidence="2" id="KW-1185">Reference proteome</keyword>
<comment type="caution">
    <text evidence="1">The sequence shown here is derived from an EMBL/GenBank/DDBJ whole genome shotgun (WGS) entry which is preliminary data.</text>
</comment>
<accession>A0A9X7PI85</accession>
<evidence type="ECO:0008006" key="3">
    <source>
        <dbReference type="Google" id="ProtNLM"/>
    </source>
</evidence>
<dbReference type="AlphaFoldDB" id="A0A9X7PI85"/>
<name>A0A9X7PI85_9ACTN</name>
<protein>
    <recommendedName>
        <fullName evidence="3">LRV domain-containing protein</fullName>
    </recommendedName>
</protein>
<dbReference type="Pfam" id="PF01816">
    <property type="entry name" value="LRV"/>
    <property type="match status" value="1"/>
</dbReference>
<organism evidence="1 2">
    <name type="scientific">Streptosporangium nondiastaticum</name>
    <dbReference type="NCBI Taxonomy" id="35764"/>
    <lineage>
        <taxon>Bacteria</taxon>
        <taxon>Bacillati</taxon>
        <taxon>Actinomycetota</taxon>
        <taxon>Actinomycetes</taxon>
        <taxon>Streptosporangiales</taxon>
        <taxon>Streptosporangiaceae</taxon>
        <taxon>Streptosporangium</taxon>
    </lineage>
</organism>
<evidence type="ECO:0000313" key="2">
    <source>
        <dbReference type="Proteomes" id="UP000242427"/>
    </source>
</evidence>
<proteinExistence type="predicted"/>
<dbReference type="InterPro" id="IPR004830">
    <property type="entry name" value="LRR_variant"/>
</dbReference>
<dbReference type="RefSeq" id="WP_106675540.1">
    <property type="nucleotide sequence ID" value="NZ_PXWG01000017.1"/>
</dbReference>
<evidence type="ECO:0000313" key="1">
    <source>
        <dbReference type="EMBL" id="PSJ28837.1"/>
    </source>
</evidence>
<dbReference type="Proteomes" id="UP000242427">
    <property type="component" value="Unassembled WGS sequence"/>
</dbReference>
<dbReference type="EMBL" id="PXWG01000017">
    <property type="protein sequence ID" value="PSJ28837.1"/>
    <property type="molecule type" value="Genomic_DNA"/>
</dbReference>
<gene>
    <name evidence="1" type="ORF">B7P34_10330</name>
</gene>
<dbReference type="SUPFAM" id="SSF48371">
    <property type="entry name" value="ARM repeat"/>
    <property type="match status" value="2"/>
</dbReference>
<dbReference type="OrthoDB" id="3699606at2"/>
<reference evidence="1 2" key="1">
    <citation type="submission" date="2018-03" db="EMBL/GenBank/DDBJ databases">
        <title>Chitinolytic properties of Streptosporangium nondiastaticum TBG75A20.</title>
        <authorList>
            <person name="Gayathri V."/>
            <person name="Shiburaj S."/>
        </authorList>
    </citation>
    <scope>NUCLEOTIDE SEQUENCE [LARGE SCALE GENOMIC DNA]</scope>
    <source>
        <strain evidence="1 2">TBG75A20</strain>
    </source>
</reference>
<dbReference type="Gene3D" id="1.25.10.10">
    <property type="entry name" value="Leucine-rich Repeat Variant"/>
    <property type="match status" value="2"/>
</dbReference>
<dbReference type="InterPro" id="IPR011989">
    <property type="entry name" value="ARM-like"/>
</dbReference>